<dbReference type="GO" id="GO:0055088">
    <property type="term" value="P:lipid homeostasis"/>
    <property type="evidence" value="ECO:0007669"/>
    <property type="project" value="InterPro"/>
</dbReference>
<dbReference type="SUPFAM" id="SSF81343">
    <property type="entry name" value="Fumarate reductase respiratory complex transmembrane subunits"/>
    <property type="match status" value="1"/>
</dbReference>
<dbReference type="InterPro" id="IPR039960">
    <property type="entry name" value="MCP1"/>
</dbReference>
<evidence type="ECO:0000313" key="3">
    <source>
        <dbReference type="Proteomes" id="UP000078561"/>
    </source>
</evidence>
<dbReference type="STRING" id="4829.A0A163M2Z6"/>
<feature type="domain" description="Mitochondrial adapter protein MCP1 transmembrane" evidence="1">
    <location>
        <begin position="136"/>
        <end position="210"/>
    </location>
</feature>
<keyword evidence="3" id="KW-1185">Reference proteome</keyword>
<organism evidence="2">
    <name type="scientific">Absidia glauca</name>
    <name type="common">Pin mould</name>
    <dbReference type="NCBI Taxonomy" id="4829"/>
    <lineage>
        <taxon>Eukaryota</taxon>
        <taxon>Fungi</taxon>
        <taxon>Fungi incertae sedis</taxon>
        <taxon>Mucoromycota</taxon>
        <taxon>Mucoromycotina</taxon>
        <taxon>Mucoromycetes</taxon>
        <taxon>Mucorales</taxon>
        <taxon>Cunninghamellaceae</taxon>
        <taxon>Absidia</taxon>
    </lineage>
</organism>
<dbReference type="GO" id="GO:0016020">
    <property type="term" value="C:membrane"/>
    <property type="evidence" value="ECO:0007669"/>
    <property type="project" value="InterPro"/>
</dbReference>
<accession>A0A163M2Z6</accession>
<sequence>MSSSIDTSLPATPPPPSPTPTRTIIYKVYGIANRVQAITAVGFTTFAVMHGLQIATGALRGVAAADSALLLTRPIYQDAHLEGWIVTGSVIWHLVAGTTKSILKPYLNITSTSGKTTTTTTPLLRYHDVTGQLLVPLLAGHYYLARGMPIKTMGDSAFVDFGIIAWGLQNKPVITWVWHTALIGVGVYHMAGGMQLALQRTFGGKVKKAEAGGKKGLVSKTQGVALGISTILIAGLVATSRMDKIPLRREYQDIYSQLLPAWLM</sequence>
<dbReference type="PANTHER" id="PTHR38409:SF1">
    <property type="entry name" value="MITOCHONDRIAL ADAPTER PROTEIN MCP1"/>
    <property type="match status" value="1"/>
</dbReference>
<dbReference type="OrthoDB" id="10259513at2759"/>
<dbReference type="AlphaFoldDB" id="A0A163M2Z6"/>
<evidence type="ECO:0000259" key="1">
    <source>
        <dbReference type="Pfam" id="PF07950"/>
    </source>
</evidence>
<gene>
    <name evidence="2" type="primary">ABSGL_06511.1 scaffold 8356</name>
</gene>
<dbReference type="PANTHER" id="PTHR38409">
    <property type="entry name" value="MDM10-COMPLEMENTING PROTEIN 1"/>
    <property type="match status" value="1"/>
</dbReference>
<dbReference type="InParanoid" id="A0A163M2Z6"/>
<dbReference type="Pfam" id="PF07950">
    <property type="entry name" value="MCP1_TM"/>
    <property type="match status" value="1"/>
</dbReference>
<evidence type="ECO:0000313" key="2">
    <source>
        <dbReference type="EMBL" id="SAM00788.1"/>
    </source>
</evidence>
<dbReference type="OMA" id="HLEGWIV"/>
<proteinExistence type="predicted"/>
<dbReference type="InterPro" id="IPR012472">
    <property type="entry name" value="MCP1_TM"/>
</dbReference>
<dbReference type="EMBL" id="LT553414">
    <property type="protein sequence ID" value="SAM00788.1"/>
    <property type="molecule type" value="Genomic_DNA"/>
</dbReference>
<name>A0A163M2Z6_ABSGL</name>
<reference evidence="2" key="1">
    <citation type="submission" date="2016-04" db="EMBL/GenBank/DDBJ databases">
        <authorList>
            <person name="Evans L.H."/>
            <person name="Alamgir A."/>
            <person name="Owens N."/>
            <person name="Weber N.D."/>
            <person name="Virtaneva K."/>
            <person name="Barbian K."/>
            <person name="Babar A."/>
            <person name="Rosenke K."/>
        </authorList>
    </citation>
    <scope>NUCLEOTIDE SEQUENCE [LARGE SCALE GENOMIC DNA]</scope>
    <source>
        <strain evidence="2">CBS 101.48</strain>
    </source>
</reference>
<protein>
    <recommendedName>
        <fullName evidence="1">Mitochondrial adapter protein MCP1 transmembrane domain-containing protein</fullName>
    </recommendedName>
</protein>
<dbReference type="InterPro" id="IPR034804">
    <property type="entry name" value="SQR/QFR_C/D"/>
</dbReference>
<dbReference type="Proteomes" id="UP000078561">
    <property type="component" value="Unassembled WGS sequence"/>
</dbReference>